<name>A0A7J7D7J3_TRIWF</name>
<feature type="domain" description="Terpene synthase metal-binding" evidence="6">
    <location>
        <begin position="259"/>
        <end position="497"/>
    </location>
</feature>
<evidence type="ECO:0000256" key="3">
    <source>
        <dbReference type="ARBA" id="ARBA00022842"/>
    </source>
</evidence>
<evidence type="ECO:0000256" key="1">
    <source>
        <dbReference type="ARBA" id="ARBA00001946"/>
    </source>
</evidence>
<dbReference type="InterPro" id="IPR001906">
    <property type="entry name" value="Terpene_synth_N"/>
</dbReference>
<feature type="domain" description="Terpene synthase N-terminal" evidence="5">
    <location>
        <begin position="31"/>
        <end position="203"/>
    </location>
</feature>
<evidence type="ECO:0000256" key="2">
    <source>
        <dbReference type="ARBA" id="ARBA00022723"/>
    </source>
</evidence>
<dbReference type="InParanoid" id="A0A7J7D7J3"/>
<accession>A0A7J7D7J3</accession>
<dbReference type="SFLD" id="SFLDG01019">
    <property type="entry name" value="Terpene_Cyclase_Like_1_C_Termi"/>
    <property type="match status" value="1"/>
</dbReference>
<dbReference type="Pfam" id="PF03936">
    <property type="entry name" value="Terpene_synth_C"/>
    <property type="match status" value="1"/>
</dbReference>
<comment type="cofactor">
    <cofactor evidence="1">
        <name>Mg(2+)</name>
        <dbReference type="ChEBI" id="CHEBI:18420"/>
    </cofactor>
</comment>
<dbReference type="CDD" id="cd00684">
    <property type="entry name" value="Terpene_cyclase_plant_C1"/>
    <property type="match status" value="1"/>
</dbReference>
<dbReference type="PANTHER" id="PTHR31225:SF94">
    <property type="entry name" value="ALPHA-FARNESENE SYNTHASE"/>
    <property type="match status" value="1"/>
</dbReference>
<proteinExistence type="predicted"/>
<dbReference type="GO" id="GO:0010333">
    <property type="term" value="F:terpene synthase activity"/>
    <property type="evidence" value="ECO:0007669"/>
    <property type="project" value="InterPro"/>
</dbReference>
<dbReference type="SUPFAM" id="SSF48239">
    <property type="entry name" value="Terpenoid cyclases/Protein prenyltransferases"/>
    <property type="match status" value="1"/>
</dbReference>
<comment type="caution">
    <text evidence="7">The sequence shown here is derived from an EMBL/GenBank/DDBJ whole genome shotgun (WGS) entry which is preliminary data.</text>
</comment>
<organism evidence="7 8">
    <name type="scientific">Tripterygium wilfordii</name>
    <name type="common">Thunder God vine</name>
    <dbReference type="NCBI Taxonomy" id="458696"/>
    <lineage>
        <taxon>Eukaryota</taxon>
        <taxon>Viridiplantae</taxon>
        <taxon>Streptophyta</taxon>
        <taxon>Embryophyta</taxon>
        <taxon>Tracheophyta</taxon>
        <taxon>Spermatophyta</taxon>
        <taxon>Magnoliopsida</taxon>
        <taxon>eudicotyledons</taxon>
        <taxon>Gunneridae</taxon>
        <taxon>Pentapetalae</taxon>
        <taxon>rosids</taxon>
        <taxon>fabids</taxon>
        <taxon>Celastrales</taxon>
        <taxon>Celastraceae</taxon>
        <taxon>Tripterygium</taxon>
    </lineage>
</organism>
<keyword evidence="8" id="KW-1185">Reference proteome</keyword>
<dbReference type="Pfam" id="PF01397">
    <property type="entry name" value="Terpene_synth"/>
    <property type="match status" value="1"/>
</dbReference>
<dbReference type="AlphaFoldDB" id="A0A7J7D7J3"/>
<dbReference type="EMBL" id="JAAARO010000009">
    <property type="protein sequence ID" value="KAF5742209.1"/>
    <property type="molecule type" value="Genomic_DNA"/>
</dbReference>
<dbReference type="Gene3D" id="1.10.600.10">
    <property type="entry name" value="Farnesyl Diphosphate Synthase"/>
    <property type="match status" value="1"/>
</dbReference>
<sequence>MAAQQLLQCKLKSKASDPFQQRRSANYRPNIWSHEFLQSLSNNYDEEQYRSQFGELKEHVKRLFIDADDLLSKLELIDSIKKLGLANHFREEIKEALDNIASKNQSTEADLYATALRFKVLRQNGYEVFQDVFSVFVDEEGAFGGKISCDDDTKGIIELFEASHLALEADNILDEAKAFSTGILETRSCRTESSINKQIVHTLELPYHWRVQWFDVKWYIDGHDHQIEKDSLLELAKLNFNVVQNTLQKDLRELSGWWKNLGLIENLSFARNRLVECFMCTAAFAYEPHYNNLRKWLTKVLIMIAIIDDVYDVYGSLEELHHFTIAVDRWNSSKIQQLPECMKLCFQALIGITNEVAREMQTENNWSHQVLPHLKKVWADFCKALFVEAKWHKTGHMPSLKEYMNNAWITSSGSLITVHLLFSTLHEATKEILETNEDLVYNLSIVIRLCNDLGTSAAELQRGDAPSSILYYRRENNVPEAIAREHIKGLINETMKKMNAECFGQSALELQPCTNIIMNVARMVHNLYLHGDGFGVQDGETRRQIASVLVEPFSLV</sequence>
<keyword evidence="2" id="KW-0479">Metal-binding</keyword>
<keyword evidence="3" id="KW-0460">Magnesium</keyword>
<dbReference type="Proteomes" id="UP000593562">
    <property type="component" value="Unassembled WGS sequence"/>
</dbReference>
<evidence type="ECO:0000259" key="6">
    <source>
        <dbReference type="Pfam" id="PF03936"/>
    </source>
</evidence>
<dbReference type="InterPro" id="IPR050148">
    <property type="entry name" value="Terpene_synthase-like"/>
</dbReference>
<dbReference type="InterPro" id="IPR036965">
    <property type="entry name" value="Terpene_synth_N_sf"/>
</dbReference>
<keyword evidence="4" id="KW-0456">Lyase</keyword>
<dbReference type="GO" id="GO:0016102">
    <property type="term" value="P:diterpenoid biosynthetic process"/>
    <property type="evidence" value="ECO:0007669"/>
    <property type="project" value="InterPro"/>
</dbReference>
<reference evidence="7 8" key="1">
    <citation type="journal article" date="2020" name="Nat. Commun.">
        <title>Genome of Tripterygium wilfordii and identification of cytochrome P450 involved in triptolide biosynthesis.</title>
        <authorList>
            <person name="Tu L."/>
            <person name="Su P."/>
            <person name="Zhang Z."/>
            <person name="Gao L."/>
            <person name="Wang J."/>
            <person name="Hu T."/>
            <person name="Zhou J."/>
            <person name="Zhang Y."/>
            <person name="Zhao Y."/>
            <person name="Liu Y."/>
            <person name="Song Y."/>
            <person name="Tong Y."/>
            <person name="Lu Y."/>
            <person name="Yang J."/>
            <person name="Xu C."/>
            <person name="Jia M."/>
            <person name="Peters R.J."/>
            <person name="Huang L."/>
            <person name="Gao W."/>
        </authorList>
    </citation>
    <scope>NUCLEOTIDE SEQUENCE [LARGE SCALE GENOMIC DNA]</scope>
    <source>
        <strain evidence="8">cv. XIE 37</strain>
        <tissue evidence="7">Leaf</tissue>
    </source>
</reference>
<gene>
    <name evidence="7" type="ORF">HS088_TW09G00252</name>
</gene>
<dbReference type="FunFam" id="1.10.600.10:FF:000007">
    <property type="entry name" value="Isoprene synthase, chloroplastic"/>
    <property type="match status" value="1"/>
</dbReference>
<dbReference type="InterPro" id="IPR008949">
    <property type="entry name" value="Isoprenoid_synthase_dom_sf"/>
</dbReference>
<protein>
    <submittedName>
        <fullName evidence="7">Alpha-farnesene synthase-like isoform X2</fullName>
    </submittedName>
</protein>
<dbReference type="GO" id="GO:0000287">
    <property type="term" value="F:magnesium ion binding"/>
    <property type="evidence" value="ECO:0007669"/>
    <property type="project" value="InterPro"/>
</dbReference>
<dbReference type="Gene3D" id="1.50.10.130">
    <property type="entry name" value="Terpene synthase, N-terminal domain"/>
    <property type="match status" value="1"/>
</dbReference>
<dbReference type="PANTHER" id="PTHR31225">
    <property type="entry name" value="OS04G0344100 PROTEIN-RELATED"/>
    <property type="match status" value="1"/>
</dbReference>
<evidence type="ECO:0000313" key="8">
    <source>
        <dbReference type="Proteomes" id="UP000593562"/>
    </source>
</evidence>
<dbReference type="InterPro" id="IPR034741">
    <property type="entry name" value="Terpene_cyclase-like_1_C"/>
</dbReference>
<evidence type="ECO:0000313" key="7">
    <source>
        <dbReference type="EMBL" id="KAF5742209.1"/>
    </source>
</evidence>
<dbReference type="SUPFAM" id="SSF48576">
    <property type="entry name" value="Terpenoid synthases"/>
    <property type="match status" value="1"/>
</dbReference>
<evidence type="ECO:0000259" key="5">
    <source>
        <dbReference type="Pfam" id="PF01397"/>
    </source>
</evidence>
<dbReference type="InterPro" id="IPR005630">
    <property type="entry name" value="Terpene_synthase_metal-bd"/>
</dbReference>
<evidence type="ECO:0000256" key="4">
    <source>
        <dbReference type="ARBA" id="ARBA00023239"/>
    </source>
</evidence>
<dbReference type="SFLD" id="SFLDS00005">
    <property type="entry name" value="Isoprenoid_Synthase_Type_I"/>
    <property type="match status" value="1"/>
</dbReference>
<dbReference type="InterPro" id="IPR008930">
    <property type="entry name" value="Terpenoid_cyclase/PrenylTrfase"/>
</dbReference>
<dbReference type="InterPro" id="IPR044814">
    <property type="entry name" value="Terpene_cyclase_plant_C1"/>
</dbReference>